<sequence length="336" mass="37125">MSSLRSLPASARLVSCFHARLPKLTSLSLQNTVSLQWLQTFTQLTQITISEPAYVPELQPLAALRRLRSLHLGSVELGSHPSFSSLTQLSNLALFFCDQQGRKPLGADEVNELIAQDSLQQLQLEALSLAGRTLGTFSAFSVFHLAGMTRLRVLDLRESRMIGALADGLDRWRSLRLLAVSKRDLPTTLSSKWRLSRTVDTHLPSEEQLKAPGATFQSHSSNFIRQFTECLGVVLQNTAHSGKISTDDAADEERMLLFDSFFHEHTRWVIYSGGANLATSADYNDDHIDDDDEDDEAYDHGAMCYPFSSDAHHAVSRGIGEVDNALTHADMLGAPS</sequence>
<evidence type="ECO:0000256" key="1">
    <source>
        <dbReference type="ARBA" id="ARBA00004430"/>
    </source>
</evidence>
<dbReference type="AlphaFoldDB" id="A0AAW1P1W6"/>
<evidence type="ECO:0000313" key="3">
    <source>
        <dbReference type="Proteomes" id="UP001465755"/>
    </source>
</evidence>
<dbReference type="EMBL" id="JALJOQ010000064">
    <property type="protein sequence ID" value="KAK9802972.1"/>
    <property type="molecule type" value="Genomic_DNA"/>
</dbReference>
<gene>
    <name evidence="2" type="ORF">WJX73_001967</name>
</gene>
<dbReference type="SUPFAM" id="SSF52058">
    <property type="entry name" value="L domain-like"/>
    <property type="match status" value="1"/>
</dbReference>
<dbReference type="GO" id="GO:0005930">
    <property type="term" value="C:axoneme"/>
    <property type="evidence" value="ECO:0007669"/>
    <property type="project" value="UniProtKB-SubCell"/>
</dbReference>
<dbReference type="Proteomes" id="UP001465755">
    <property type="component" value="Unassembled WGS sequence"/>
</dbReference>
<protein>
    <submittedName>
        <fullName evidence="2">Uncharacterized protein</fullName>
    </submittedName>
</protein>
<accession>A0AAW1P1W6</accession>
<name>A0AAW1P1W6_9CHLO</name>
<organism evidence="2 3">
    <name type="scientific">Symbiochloris irregularis</name>
    <dbReference type="NCBI Taxonomy" id="706552"/>
    <lineage>
        <taxon>Eukaryota</taxon>
        <taxon>Viridiplantae</taxon>
        <taxon>Chlorophyta</taxon>
        <taxon>core chlorophytes</taxon>
        <taxon>Trebouxiophyceae</taxon>
        <taxon>Trebouxiales</taxon>
        <taxon>Trebouxiaceae</taxon>
        <taxon>Symbiochloris</taxon>
    </lineage>
</organism>
<comment type="caution">
    <text evidence="2">The sequence shown here is derived from an EMBL/GenBank/DDBJ whole genome shotgun (WGS) entry which is preliminary data.</text>
</comment>
<comment type="subcellular location">
    <subcellularLocation>
        <location evidence="1">Cytoplasm</location>
        <location evidence="1">Cytoskeleton</location>
        <location evidence="1">Cilium axoneme</location>
    </subcellularLocation>
</comment>
<reference evidence="2 3" key="1">
    <citation type="journal article" date="2024" name="Nat. Commun.">
        <title>Phylogenomics reveals the evolutionary origins of lichenization in chlorophyte algae.</title>
        <authorList>
            <person name="Puginier C."/>
            <person name="Libourel C."/>
            <person name="Otte J."/>
            <person name="Skaloud P."/>
            <person name="Haon M."/>
            <person name="Grisel S."/>
            <person name="Petersen M."/>
            <person name="Berrin J.G."/>
            <person name="Delaux P.M."/>
            <person name="Dal Grande F."/>
            <person name="Keller J."/>
        </authorList>
    </citation>
    <scope>NUCLEOTIDE SEQUENCE [LARGE SCALE GENOMIC DNA]</scope>
    <source>
        <strain evidence="2 3">SAG 2036</strain>
    </source>
</reference>
<dbReference type="InterPro" id="IPR032675">
    <property type="entry name" value="LRR_dom_sf"/>
</dbReference>
<dbReference type="Gene3D" id="3.80.10.10">
    <property type="entry name" value="Ribonuclease Inhibitor"/>
    <property type="match status" value="1"/>
</dbReference>
<proteinExistence type="predicted"/>
<keyword evidence="3" id="KW-1185">Reference proteome</keyword>
<evidence type="ECO:0000313" key="2">
    <source>
        <dbReference type="EMBL" id="KAK9802972.1"/>
    </source>
</evidence>